<gene>
    <name evidence="2" type="ORF">NTU39_07535</name>
</gene>
<evidence type="ECO:0000313" key="3">
    <source>
        <dbReference type="Proteomes" id="UP001058980"/>
    </source>
</evidence>
<sequence length="434" mass="47518">MTGRRAAYQDSLTASKTGQDRGRKAKVFINEGAHDEIPPNELKEFMMEISSASASQNTVASQTSETNARSTTPKNPTQAEISASLTRATQTGSSIETGHSDTLTASSTDVPLQLKALLITGSADEPTDADLNQLRKTLKALKTQLPNSFSKEWTQIFLMKLNASSPLSSKTLSVFFDAIVDFPRNKQEKDAKSSMIATWKVFAELVSPKGNPFDEGTVKSRVSEFFSNIYDKAVNLETANHILNFASGEIKDRPQTCLALISGLWGKYSAIESTFAPELAARIVTCEMSLVPKTDRYNVWKHAFDRVGKVNSNFYPSDMSRFVNALSSNPPDQVEDMASAYDDIAKTLYDYPLTRSREDDQIRIRALDGFLKGVASEGARASVTVALTSHVDLATLTGKRWKTAIVTVTNSVSTLFNAENKEKIRNALNKLAGA</sequence>
<dbReference type="EMBL" id="CP102780">
    <property type="protein sequence ID" value="UVA80843.1"/>
    <property type="molecule type" value="Genomic_DNA"/>
</dbReference>
<accession>A0ABY5QM16</accession>
<reference evidence="2" key="1">
    <citation type="submission" date="2022-08" db="EMBL/GenBank/DDBJ databases">
        <title>Multi-unit outbreak of Pandoraea commovens among non-cystic fibrosis intensive care patients from 2019 to 2021 in Berlin, Germany.</title>
        <authorList>
            <person name="Menzel P."/>
        </authorList>
    </citation>
    <scope>NUCLEOTIDE SEQUENCE</scope>
    <source>
        <strain evidence="2">LB-19-202-79</strain>
    </source>
</reference>
<evidence type="ECO:0000313" key="2">
    <source>
        <dbReference type="EMBL" id="UVA80843.1"/>
    </source>
</evidence>
<protein>
    <submittedName>
        <fullName evidence="2">Uncharacterized protein</fullName>
    </submittedName>
</protein>
<feature type="region of interest" description="Disordered" evidence="1">
    <location>
        <begin position="1"/>
        <end position="25"/>
    </location>
</feature>
<dbReference type="Proteomes" id="UP001058980">
    <property type="component" value="Chromosome"/>
</dbReference>
<keyword evidence="3" id="KW-1185">Reference proteome</keyword>
<evidence type="ECO:0000256" key="1">
    <source>
        <dbReference type="SAM" id="MobiDB-lite"/>
    </source>
</evidence>
<proteinExistence type="predicted"/>
<feature type="region of interest" description="Disordered" evidence="1">
    <location>
        <begin position="53"/>
        <end position="106"/>
    </location>
</feature>
<organism evidence="2 3">
    <name type="scientific">Pandoraea commovens</name>
    <dbReference type="NCBI Taxonomy" id="2508289"/>
    <lineage>
        <taxon>Bacteria</taxon>
        <taxon>Pseudomonadati</taxon>
        <taxon>Pseudomonadota</taxon>
        <taxon>Betaproteobacteria</taxon>
        <taxon>Burkholderiales</taxon>
        <taxon>Burkholderiaceae</taxon>
        <taxon>Pandoraea</taxon>
    </lineage>
</organism>
<name>A0ABY5QM16_9BURK</name>
<dbReference type="RefSeq" id="WP_150665085.1">
    <property type="nucleotide sequence ID" value="NZ_CABPSA010000005.1"/>
</dbReference>